<dbReference type="InterPro" id="IPR050259">
    <property type="entry name" value="SDR"/>
</dbReference>
<dbReference type="PANTHER" id="PTHR42879:SF6">
    <property type="entry name" value="NADPH-DEPENDENT REDUCTASE BACG"/>
    <property type="match status" value="1"/>
</dbReference>
<dbReference type="PANTHER" id="PTHR42879">
    <property type="entry name" value="3-OXOACYL-(ACYL-CARRIER-PROTEIN) REDUCTASE"/>
    <property type="match status" value="1"/>
</dbReference>
<accession>A0A937W7Y3</accession>
<evidence type="ECO:0000313" key="3">
    <source>
        <dbReference type="EMBL" id="MBM3227109.1"/>
    </source>
</evidence>
<evidence type="ECO:0000256" key="1">
    <source>
        <dbReference type="ARBA" id="ARBA00006484"/>
    </source>
</evidence>
<dbReference type="FunFam" id="3.40.50.720:FF:000084">
    <property type="entry name" value="Short-chain dehydrogenase reductase"/>
    <property type="match status" value="1"/>
</dbReference>
<organism evidence="3 4">
    <name type="scientific">Tectimicrobiota bacterium</name>
    <dbReference type="NCBI Taxonomy" id="2528274"/>
    <lineage>
        <taxon>Bacteria</taxon>
        <taxon>Pseudomonadati</taxon>
        <taxon>Nitrospinota/Tectimicrobiota group</taxon>
        <taxon>Candidatus Tectimicrobiota</taxon>
    </lineage>
</organism>
<dbReference type="EMBL" id="VGLS01001197">
    <property type="protein sequence ID" value="MBM3227109.1"/>
    <property type="molecule type" value="Genomic_DNA"/>
</dbReference>
<protein>
    <submittedName>
        <fullName evidence="3">SDR family oxidoreductase</fullName>
    </submittedName>
</protein>
<name>A0A937W7Y3_UNCTE</name>
<dbReference type="InterPro" id="IPR057326">
    <property type="entry name" value="KR_dom"/>
</dbReference>
<dbReference type="Proteomes" id="UP000712673">
    <property type="component" value="Unassembled WGS sequence"/>
</dbReference>
<dbReference type="SMART" id="SM00822">
    <property type="entry name" value="PKS_KR"/>
    <property type="match status" value="1"/>
</dbReference>
<proteinExistence type="inferred from homology"/>
<evidence type="ECO:0000313" key="4">
    <source>
        <dbReference type="Proteomes" id="UP000712673"/>
    </source>
</evidence>
<gene>
    <name evidence="3" type="ORF">FJZ47_25360</name>
</gene>
<dbReference type="SUPFAM" id="SSF51735">
    <property type="entry name" value="NAD(P)-binding Rossmann-fold domains"/>
    <property type="match status" value="1"/>
</dbReference>
<evidence type="ECO:0000259" key="2">
    <source>
        <dbReference type="SMART" id="SM00822"/>
    </source>
</evidence>
<reference evidence="3" key="1">
    <citation type="submission" date="2019-03" db="EMBL/GenBank/DDBJ databases">
        <title>Lake Tanganyika Metagenome-Assembled Genomes (MAGs).</title>
        <authorList>
            <person name="Tran P."/>
        </authorList>
    </citation>
    <scope>NUCLEOTIDE SEQUENCE</scope>
    <source>
        <strain evidence="3">K_DeepCast_65m_m2_066</strain>
    </source>
</reference>
<feature type="domain" description="Ketoreductase" evidence="2">
    <location>
        <begin position="8"/>
        <end position="194"/>
    </location>
</feature>
<dbReference type="InterPro" id="IPR036291">
    <property type="entry name" value="NAD(P)-bd_dom_sf"/>
</dbReference>
<sequence>MECRMDGRVALITGGSRGLGRAMAETFVRAGAKVAIVARRPEVLEEAVKEMTTATGGIIKGYPGDVGKAEDCQRVVDATVADLGPIDILINNAGTSVRGPFLQQTDEAWQADFDLKVFAHIRLCRLVIPSMQQRRWGRIINILNTGAKAPRAEGAPTQVSRATSMALTKVLANEFARDNILVNALLTGSIVTDQVANRYKREQPGISLEDYIANAGKGIPIGRMGTAQEYANLACFLASEAGSYVTGTAINLDGGACPVV</sequence>
<dbReference type="AlphaFoldDB" id="A0A937W7Y3"/>
<dbReference type="Pfam" id="PF13561">
    <property type="entry name" value="adh_short_C2"/>
    <property type="match status" value="1"/>
</dbReference>
<comment type="similarity">
    <text evidence="1">Belongs to the short-chain dehydrogenases/reductases (SDR) family.</text>
</comment>
<dbReference type="Gene3D" id="3.40.50.720">
    <property type="entry name" value="NAD(P)-binding Rossmann-like Domain"/>
    <property type="match status" value="1"/>
</dbReference>
<dbReference type="PRINTS" id="PR00081">
    <property type="entry name" value="GDHRDH"/>
</dbReference>
<dbReference type="InterPro" id="IPR002347">
    <property type="entry name" value="SDR_fam"/>
</dbReference>
<comment type="caution">
    <text evidence="3">The sequence shown here is derived from an EMBL/GenBank/DDBJ whole genome shotgun (WGS) entry which is preliminary data.</text>
</comment>
<dbReference type="PRINTS" id="PR00080">
    <property type="entry name" value="SDRFAMILY"/>
</dbReference>